<gene>
    <name evidence="3" type="ORF">NMK71_07725</name>
</gene>
<dbReference type="EMBL" id="JANCMU010000004">
    <property type="protein sequence ID" value="MDG4946299.1"/>
    <property type="molecule type" value="Genomic_DNA"/>
</dbReference>
<dbReference type="PANTHER" id="PTHR43597">
    <property type="entry name" value="SULFUR ACCEPTOR PROTEIN CSDE"/>
    <property type="match status" value="1"/>
</dbReference>
<protein>
    <submittedName>
        <fullName evidence="3">SufE family protein</fullName>
    </submittedName>
</protein>
<dbReference type="Proteomes" id="UP001152599">
    <property type="component" value="Unassembled WGS sequence"/>
</dbReference>
<evidence type="ECO:0000259" key="2">
    <source>
        <dbReference type="Pfam" id="PF02657"/>
    </source>
</evidence>
<dbReference type="Pfam" id="PF02657">
    <property type="entry name" value="SufE"/>
    <property type="match status" value="1"/>
</dbReference>
<evidence type="ECO:0000256" key="1">
    <source>
        <dbReference type="ARBA" id="ARBA00010282"/>
    </source>
</evidence>
<dbReference type="PANTHER" id="PTHR43597:SF5">
    <property type="entry name" value="SUFE-LIKE PROTEIN 2, CHLOROPLASTIC"/>
    <property type="match status" value="1"/>
</dbReference>
<evidence type="ECO:0000313" key="4">
    <source>
        <dbReference type="Proteomes" id="UP001152599"/>
    </source>
</evidence>
<accession>A0A9X4N3R9</accession>
<reference evidence="3" key="1">
    <citation type="submission" date="2022-07" db="EMBL/GenBank/DDBJ databases">
        <title>Description and genome-wide analysis of Profundicola chukchiensis gen. nov., sp. nov., marine bacteria isolated from bottom sediments of the Chukchi Sea.</title>
        <authorList>
            <person name="Romanenko L."/>
            <person name="Otstavnykh N."/>
            <person name="Kurilenko V."/>
            <person name="Eremeev V."/>
            <person name="Velansky P."/>
            <person name="Mikhailov V."/>
            <person name="Isaeva M."/>
        </authorList>
    </citation>
    <scope>NUCLEOTIDE SEQUENCE</scope>
    <source>
        <strain evidence="3">KMM 9713</strain>
    </source>
</reference>
<dbReference type="SUPFAM" id="SSF82649">
    <property type="entry name" value="SufE/NifU"/>
    <property type="match status" value="1"/>
</dbReference>
<sequence length="141" mass="15871">MTIQERQAEIVDEFSFFDDWQQRYEYLIDLGRSLKPMSEEAKSAGKLVKGCQSNVWLDAKIEGDNIVFEADSDAILPKGIAALLVRLYSGQKPEDILQSNEAFISDIGLQEFLSPTRANGLLAMVKQIKFYAIAFKAKMNS</sequence>
<evidence type="ECO:0000313" key="3">
    <source>
        <dbReference type="EMBL" id="MDG4946299.1"/>
    </source>
</evidence>
<comment type="caution">
    <text evidence="3">The sequence shown here is derived from an EMBL/GenBank/DDBJ whole genome shotgun (WGS) entry which is preliminary data.</text>
</comment>
<feature type="domain" description="Fe-S metabolism associated" evidence="2">
    <location>
        <begin position="11"/>
        <end position="129"/>
    </location>
</feature>
<organism evidence="3 4">
    <name type="scientific">Profundicola chukchiensis</name>
    <dbReference type="NCBI Taxonomy" id="2961959"/>
    <lineage>
        <taxon>Bacteria</taxon>
        <taxon>Pseudomonadati</taxon>
        <taxon>Bacteroidota</taxon>
        <taxon>Flavobacteriia</taxon>
        <taxon>Flavobacteriales</taxon>
        <taxon>Weeksellaceae</taxon>
        <taxon>Profundicola</taxon>
    </lineage>
</organism>
<keyword evidence="4" id="KW-1185">Reference proteome</keyword>
<proteinExistence type="inferred from homology"/>
<comment type="similarity">
    <text evidence="1">Belongs to the SufE family.</text>
</comment>
<dbReference type="Gene3D" id="3.90.1010.10">
    <property type="match status" value="1"/>
</dbReference>
<dbReference type="RefSeq" id="WP_304417224.1">
    <property type="nucleotide sequence ID" value="NZ_JANAIE010000005.1"/>
</dbReference>
<dbReference type="InterPro" id="IPR003808">
    <property type="entry name" value="Fe-S_metab-assoc_dom"/>
</dbReference>
<dbReference type="AlphaFoldDB" id="A0A9X4N3R9"/>
<name>A0A9X4N3R9_9FLAO</name>